<sequence>MGHLKLHVIDLWIEDPAAAFPAATIAIRLQKKGKTIPHSRVHGSASTANQSTQSDLDWEASMRTGETQTETYCLWKTTRLREHFRLCISMRTRSGDRHGTPKRVRHPVTRTPSVTLLAGNTNRFF</sequence>
<keyword evidence="2" id="KW-1185">Reference proteome</keyword>
<comment type="caution">
    <text evidence="1">The sequence shown here is derived from an EMBL/GenBank/DDBJ whole genome shotgun (WGS) entry which is preliminary data.</text>
</comment>
<protein>
    <submittedName>
        <fullName evidence="1">Uncharacterized protein</fullName>
    </submittedName>
</protein>
<dbReference type="AlphaFoldDB" id="A0A0J7KM90"/>
<name>A0A0J7KM90_LASNI</name>
<dbReference type="PaxDb" id="67767-A0A0J7KM90"/>
<accession>A0A0J7KM90</accession>
<organism evidence="1 2">
    <name type="scientific">Lasius niger</name>
    <name type="common">Black garden ant</name>
    <dbReference type="NCBI Taxonomy" id="67767"/>
    <lineage>
        <taxon>Eukaryota</taxon>
        <taxon>Metazoa</taxon>
        <taxon>Ecdysozoa</taxon>
        <taxon>Arthropoda</taxon>
        <taxon>Hexapoda</taxon>
        <taxon>Insecta</taxon>
        <taxon>Pterygota</taxon>
        <taxon>Neoptera</taxon>
        <taxon>Endopterygota</taxon>
        <taxon>Hymenoptera</taxon>
        <taxon>Apocrita</taxon>
        <taxon>Aculeata</taxon>
        <taxon>Formicoidea</taxon>
        <taxon>Formicidae</taxon>
        <taxon>Formicinae</taxon>
        <taxon>Lasius</taxon>
        <taxon>Lasius</taxon>
    </lineage>
</organism>
<dbReference type="EMBL" id="LBMM01005569">
    <property type="protein sequence ID" value="KMQ91412.1"/>
    <property type="molecule type" value="Genomic_DNA"/>
</dbReference>
<evidence type="ECO:0000313" key="1">
    <source>
        <dbReference type="EMBL" id="KMQ91412.1"/>
    </source>
</evidence>
<evidence type="ECO:0000313" key="2">
    <source>
        <dbReference type="Proteomes" id="UP000036403"/>
    </source>
</evidence>
<reference evidence="1 2" key="1">
    <citation type="submission" date="2015-04" db="EMBL/GenBank/DDBJ databases">
        <title>Lasius niger genome sequencing.</title>
        <authorList>
            <person name="Konorov E.A."/>
            <person name="Nikitin M.A."/>
            <person name="Kirill M.V."/>
            <person name="Chang P."/>
        </authorList>
    </citation>
    <scope>NUCLEOTIDE SEQUENCE [LARGE SCALE GENOMIC DNA]</scope>
    <source>
        <tissue evidence="1">Whole</tissue>
    </source>
</reference>
<gene>
    <name evidence="1" type="ORF">RF55_8728</name>
</gene>
<dbReference type="Proteomes" id="UP000036403">
    <property type="component" value="Unassembled WGS sequence"/>
</dbReference>
<proteinExistence type="predicted"/>